<proteinExistence type="predicted"/>
<evidence type="ECO:0000313" key="2">
    <source>
        <dbReference type="Proteomes" id="UP000317839"/>
    </source>
</evidence>
<keyword evidence="2" id="KW-1185">Reference proteome</keyword>
<dbReference type="RefSeq" id="WP_142944334.1">
    <property type="nucleotide sequence ID" value="NZ_VIKR01000007.1"/>
</dbReference>
<dbReference type="AlphaFoldDB" id="A0A545T1L0"/>
<name>A0A545T1L0_9GAMM</name>
<protein>
    <submittedName>
        <fullName evidence="1">Uncharacterized protein</fullName>
    </submittedName>
</protein>
<dbReference type="EMBL" id="VIKR01000007">
    <property type="protein sequence ID" value="TQV71117.1"/>
    <property type="molecule type" value="Genomic_DNA"/>
</dbReference>
<comment type="caution">
    <text evidence="1">The sequence shown here is derived from an EMBL/GenBank/DDBJ whole genome shotgun (WGS) entry which is preliminary data.</text>
</comment>
<gene>
    <name evidence="1" type="ORF">FLL45_22585</name>
</gene>
<dbReference type="Proteomes" id="UP000317839">
    <property type="component" value="Unassembled WGS sequence"/>
</dbReference>
<reference evidence="1 2" key="1">
    <citation type="submission" date="2019-06" db="EMBL/GenBank/DDBJ databases">
        <title>Draft genome of Aliikangiella marina GYP-15.</title>
        <authorList>
            <person name="Wang G."/>
        </authorList>
    </citation>
    <scope>NUCLEOTIDE SEQUENCE [LARGE SCALE GENOMIC DNA]</scope>
    <source>
        <strain evidence="1 2">GYP-15</strain>
    </source>
</reference>
<dbReference type="OrthoDB" id="7069100at2"/>
<accession>A0A545T1L0</accession>
<evidence type="ECO:0000313" key="1">
    <source>
        <dbReference type="EMBL" id="TQV71117.1"/>
    </source>
</evidence>
<sequence>MSLIIKMINGITLLLFLALLLWFVFSAVRYRLVNVDSRYEVVGEVQYKMVEVTLNNRSLFEGILGNKPIRLVDKGMFFVSEKDKKKLWPESPFDMERKQYTIKARITLQKLLFGGGSVAKVVEVEKINQRPIRNK</sequence>
<organism evidence="1 2">
    <name type="scientific">Aliikangiella marina</name>
    <dbReference type="NCBI Taxonomy" id="1712262"/>
    <lineage>
        <taxon>Bacteria</taxon>
        <taxon>Pseudomonadati</taxon>
        <taxon>Pseudomonadota</taxon>
        <taxon>Gammaproteobacteria</taxon>
        <taxon>Oceanospirillales</taxon>
        <taxon>Pleioneaceae</taxon>
        <taxon>Aliikangiella</taxon>
    </lineage>
</organism>